<comment type="similarity">
    <text evidence="5">Belongs to the FMN-dependent alpha-hydroxy acid dehydrogenase family.</text>
</comment>
<evidence type="ECO:0000256" key="2">
    <source>
        <dbReference type="ARBA" id="ARBA00022630"/>
    </source>
</evidence>
<dbReference type="PANTHER" id="PTHR10578">
    <property type="entry name" value="S -2-HYDROXY-ACID OXIDASE-RELATED"/>
    <property type="match status" value="1"/>
</dbReference>
<evidence type="ECO:0000256" key="4">
    <source>
        <dbReference type="ARBA" id="ARBA00023002"/>
    </source>
</evidence>
<keyword evidence="3" id="KW-0288">FMN</keyword>
<evidence type="ECO:0000313" key="7">
    <source>
        <dbReference type="EMBL" id="MFC3099399.1"/>
    </source>
</evidence>
<keyword evidence="2" id="KW-0285">Flavoprotein</keyword>
<dbReference type="SUPFAM" id="SSF51395">
    <property type="entry name" value="FMN-linked oxidoreductases"/>
    <property type="match status" value="1"/>
</dbReference>
<reference evidence="8" key="1">
    <citation type="journal article" date="2019" name="Int. J. Syst. Evol. Microbiol.">
        <title>The Global Catalogue of Microorganisms (GCM) 10K type strain sequencing project: providing services to taxonomists for standard genome sequencing and annotation.</title>
        <authorList>
            <consortium name="The Broad Institute Genomics Platform"/>
            <consortium name="The Broad Institute Genome Sequencing Center for Infectious Disease"/>
            <person name="Wu L."/>
            <person name="Ma J."/>
        </authorList>
    </citation>
    <scope>NUCLEOTIDE SEQUENCE [LARGE SCALE GENOMIC DNA]</scope>
    <source>
        <strain evidence="8">KCTC 52606</strain>
    </source>
</reference>
<evidence type="ECO:0000256" key="1">
    <source>
        <dbReference type="ARBA" id="ARBA00001917"/>
    </source>
</evidence>
<dbReference type="InterPro" id="IPR012133">
    <property type="entry name" value="Alpha-hydoxy_acid_DH_FMN"/>
</dbReference>
<dbReference type="InterPro" id="IPR000262">
    <property type="entry name" value="FMN-dep_DH"/>
</dbReference>
<dbReference type="CDD" id="cd02809">
    <property type="entry name" value="alpha_hydroxyacid_oxid_FMN"/>
    <property type="match status" value="1"/>
</dbReference>
<feature type="domain" description="FMN hydroxy acid dehydrogenase" evidence="6">
    <location>
        <begin position="2"/>
        <end position="384"/>
    </location>
</feature>
<dbReference type="PROSITE" id="PS51349">
    <property type="entry name" value="FMN_HYDROXY_ACID_DH_2"/>
    <property type="match status" value="1"/>
</dbReference>
<dbReference type="Pfam" id="PF01070">
    <property type="entry name" value="FMN_dh"/>
    <property type="match status" value="1"/>
</dbReference>
<accession>A0ABV7E9J5</accession>
<protein>
    <submittedName>
        <fullName evidence="7">Alpha-hydroxy acid oxidase</fullName>
        <ecNumber evidence="7">1.-.-.-</ecNumber>
    </submittedName>
</protein>
<name>A0ABV7E9J5_9SPHN</name>
<keyword evidence="8" id="KW-1185">Reference proteome</keyword>
<dbReference type="PANTHER" id="PTHR10578:SF107">
    <property type="entry name" value="2-HYDROXYACID OXIDASE 1"/>
    <property type="match status" value="1"/>
</dbReference>
<dbReference type="PIRSF" id="PIRSF000138">
    <property type="entry name" value="Al-hdrx_acd_dh"/>
    <property type="match status" value="1"/>
</dbReference>
<comment type="caution">
    <text evidence="7">The sequence shown here is derived from an EMBL/GenBank/DDBJ whole genome shotgun (WGS) entry which is preliminary data.</text>
</comment>
<dbReference type="InterPro" id="IPR037396">
    <property type="entry name" value="FMN_HAD"/>
</dbReference>
<evidence type="ECO:0000259" key="6">
    <source>
        <dbReference type="PROSITE" id="PS51349"/>
    </source>
</evidence>
<gene>
    <name evidence="7" type="ORF">ACFODK_00655</name>
</gene>
<evidence type="ECO:0000256" key="5">
    <source>
        <dbReference type="ARBA" id="ARBA00024042"/>
    </source>
</evidence>
<dbReference type="EMBL" id="JBHRSU010000001">
    <property type="protein sequence ID" value="MFC3099399.1"/>
    <property type="molecule type" value="Genomic_DNA"/>
</dbReference>
<organism evidence="7 8">
    <name type="scientific">Alteraurantiacibacter lauratis</name>
    <dbReference type="NCBI Taxonomy" id="2054627"/>
    <lineage>
        <taxon>Bacteria</taxon>
        <taxon>Pseudomonadati</taxon>
        <taxon>Pseudomonadota</taxon>
        <taxon>Alphaproteobacteria</taxon>
        <taxon>Sphingomonadales</taxon>
        <taxon>Erythrobacteraceae</taxon>
        <taxon>Alteraurantiacibacter</taxon>
    </lineage>
</organism>
<dbReference type="GO" id="GO:0016491">
    <property type="term" value="F:oxidoreductase activity"/>
    <property type="evidence" value="ECO:0007669"/>
    <property type="project" value="UniProtKB-KW"/>
</dbReference>
<dbReference type="EC" id="1.-.-.-" evidence="7"/>
<dbReference type="InterPro" id="IPR013785">
    <property type="entry name" value="Aldolase_TIM"/>
</dbReference>
<dbReference type="Gene3D" id="3.20.20.70">
    <property type="entry name" value="Aldolase class I"/>
    <property type="match status" value="1"/>
</dbReference>
<comment type="cofactor">
    <cofactor evidence="1">
        <name>FMN</name>
        <dbReference type="ChEBI" id="CHEBI:58210"/>
    </cofactor>
</comment>
<dbReference type="Proteomes" id="UP001595378">
    <property type="component" value="Unassembled WGS sequence"/>
</dbReference>
<proteinExistence type="inferred from homology"/>
<keyword evidence="4 7" id="KW-0560">Oxidoreductase</keyword>
<evidence type="ECO:0000313" key="8">
    <source>
        <dbReference type="Proteomes" id="UP001595378"/>
    </source>
</evidence>
<evidence type="ECO:0000256" key="3">
    <source>
        <dbReference type="ARBA" id="ARBA00022643"/>
    </source>
</evidence>
<sequence length="384" mass="41726">MTATLDCWNIADLRERARRRLPRGIWEYLERGVEDEHGMARNRAALDALTFVPRVMRRVEAIDTSASIFGKPVPLPLAIAPTGAAGLIWHKGDVHLARAAAAAAVPFTISSAGTMDIEEIVPAGGTQWFQLYLWRDKDLSYDVVRRAHLLGCEALFVTLDLPVIPNREYLHRNGYGMPIKANRRNVPDMLLHPRWLAGVLGRYLLEDGRLPTQANLPAHLKHSVARGAKPGAHFKQDDLDEDALRHLRDLWPGKLVLKGILHPDDARRALALGADGIVVSNHGGRALDGSIAAIDALPAIVEAVTGKLTVFLDSGVRRGSDIVKARALGADAVMVGRAALYGLAAAGEAGVARALELLAEETRRTMAMLGARNWDEVSRATLGL</sequence>
<dbReference type="RefSeq" id="WP_336917396.1">
    <property type="nucleotide sequence ID" value="NZ_JBANRN010000001.1"/>
</dbReference>